<sequence length="99" mass="11348">MPEPISPNNSSLDYTKIQLPNFPNTRIQTAPLSTLDYAKFKVGCKLKNRSIGGNGQQAMTDHILRWWYEDEQRLIVEANRLGITPEELFNQLVKEDGNE</sequence>
<dbReference type="RefSeq" id="WP_226594838.1">
    <property type="nucleotide sequence ID" value="NZ_BLAY01000448.1"/>
</dbReference>
<reference evidence="1" key="1">
    <citation type="submission" date="2019-10" db="EMBL/GenBank/DDBJ databases">
        <title>Draft genome sequece of Microseira wollei NIES-4236.</title>
        <authorList>
            <person name="Yamaguchi H."/>
            <person name="Suzuki S."/>
            <person name="Kawachi M."/>
        </authorList>
    </citation>
    <scope>NUCLEOTIDE SEQUENCE</scope>
    <source>
        <strain evidence="1">NIES-4236</strain>
    </source>
</reference>
<proteinExistence type="predicted"/>
<accession>A0AAV3XSZ6</accession>
<keyword evidence="2" id="KW-1185">Reference proteome</keyword>
<dbReference type="Proteomes" id="UP001050975">
    <property type="component" value="Unassembled WGS sequence"/>
</dbReference>
<evidence type="ECO:0000313" key="2">
    <source>
        <dbReference type="Proteomes" id="UP001050975"/>
    </source>
</evidence>
<dbReference type="EMBL" id="BLAY01000448">
    <property type="protein sequence ID" value="GET44610.1"/>
    <property type="molecule type" value="Genomic_DNA"/>
</dbReference>
<comment type="caution">
    <text evidence="1">The sequence shown here is derived from an EMBL/GenBank/DDBJ whole genome shotgun (WGS) entry which is preliminary data.</text>
</comment>
<dbReference type="AlphaFoldDB" id="A0AAV3XSZ6"/>
<protein>
    <submittedName>
        <fullName evidence="1">Uncharacterized protein</fullName>
    </submittedName>
</protein>
<gene>
    <name evidence="1" type="ORF">MiSe_94410</name>
</gene>
<organism evidence="1 2">
    <name type="scientific">Microseira wollei NIES-4236</name>
    <dbReference type="NCBI Taxonomy" id="2530354"/>
    <lineage>
        <taxon>Bacteria</taxon>
        <taxon>Bacillati</taxon>
        <taxon>Cyanobacteriota</taxon>
        <taxon>Cyanophyceae</taxon>
        <taxon>Oscillatoriophycideae</taxon>
        <taxon>Aerosakkonematales</taxon>
        <taxon>Aerosakkonemataceae</taxon>
        <taxon>Microseira</taxon>
    </lineage>
</organism>
<name>A0AAV3XSZ6_9CYAN</name>
<evidence type="ECO:0000313" key="1">
    <source>
        <dbReference type="EMBL" id="GET44610.1"/>
    </source>
</evidence>